<sequence length="204" mass="24031">MSKEEQLQTSFEVLLAYFNELIPLDTEEEILVTSLFKSRLYRKRQYLLQEGDICTQFYFVVRGCLRMYKIDEKGTIHILQFATENYWINDLGSFHGMKPSDLAIDALEDTIVLQISRDDLISLYLQAPKFDRIFRVLLENSFVRLQARLLQNISSTAEDRYQSFLDLYPHLINRLSQVQIAAYLGITPEFLSRLRNKRSKTSRQ</sequence>
<dbReference type="InterPro" id="IPR000595">
    <property type="entry name" value="cNMP-bd_dom"/>
</dbReference>
<dbReference type="InterPro" id="IPR018490">
    <property type="entry name" value="cNMP-bd_dom_sf"/>
</dbReference>
<evidence type="ECO:0000259" key="1">
    <source>
        <dbReference type="PROSITE" id="PS50042"/>
    </source>
</evidence>
<dbReference type="InterPro" id="IPR014710">
    <property type="entry name" value="RmlC-like_jellyroll"/>
</dbReference>
<dbReference type="SUPFAM" id="SSF51206">
    <property type="entry name" value="cAMP-binding domain-like"/>
    <property type="match status" value="1"/>
</dbReference>
<dbReference type="Pfam" id="PF00027">
    <property type="entry name" value="cNMP_binding"/>
    <property type="match status" value="1"/>
</dbReference>
<proteinExistence type="predicted"/>
<dbReference type="Gene3D" id="2.60.120.10">
    <property type="entry name" value="Jelly Rolls"/>
    <property type="match status" value="1"/>
</dbReference>
<dbReference type="CDD" id="cd00038">
    <property type="entry name" value="CAP_ED"/>
    <property type="match status" value="1"/>
</dbReference>
<protein>
    <submittedName>
        <fullName evidence="2">Crp/Fnr family transcriptional regulator</fullName>
    </submittedName>
</protein>
<gene>
    <name evidence="2" type="ORF">L0U88_05995</name>
</gene>
<name>A0ABS9BGI0_9BACT</name>
<reference evidence="2 3" key="1">
    <citation type="submission" date="2022-01" db="EMBL/GenBank/DDBJ databases">
        <title>Flavihumibacter sp. nov., isolated from sediment of a river.</title>
        <authorList>
            <person name="Liu H."/>
        </authorList>
    </citation>
    <scope>NUCLEOTIDE SEQUENCE [LARGE SCALE GENOMIC DNA]</scope>
    <source>
        <strain evidence="2 3">RY-1</strain>
    </source>
</reference>
<accession>A0ABS9BGI0</accession>
<evidence type="ECO:0000313" key="2">
    <source>
        <dbReference type="EMBL" id="MCF1714173.1"/>
    </source>
</evidence>
<feature type="domain" description="Cyclic nucleotide-binding" evidence="1">
    <location>
        <begin position="20"/>
        <end position="123"/>
    </location>
</feature>
<evidence type="ECO:0000313" key="3">
    <source>
        <dbReference type="Proteomes" id="UP001200145"/>
    </source>
</evidence>
<dbReference type="EMBL" id="JAKEVY010000001">
    <property type="protein sequence ID" value="MCF1714173.1"/>
    <property type="molecule type" value="Genomic_DNA"/>
</dbReference>
<dbReference type="SMART" id="SM00100">
    <property type="entry name" value="cNMP"/>
    <property type="match status" value="1"/>
</dbReference>
<comment type="caution">
    <text evidence="2">The sequence shown here is derived from an EMBL/GenBank/DDBJ whole genome shotgun (WGS) entry which is preliminary data.</text>
</comment>
<dbReference type="PROSITE" id="PS50042">
    <property type="entry name" value="CNMP_BINDING_3"/>
    <property type="match status" value="1"/>
</dbReference>
<dbReference type="Proteomes" id="UP001200145">
    <property type="component" value="Unassembled WGS sequence"/>
</dbReference>
<dbReference type="RefSeq" id="WP_234864700.1">
    <property type="nucleotide sequence ID" value="NZ_JAKEVY010000001.1"/>
</dbReference>
<organism evidence="2 3">
    <name type="scientific">Flavihumibacter fluminis</name>
    <dbReference type="NCBI Taxonomy" id="2909236"/>
    <lineage>
        <taxon>Bacteria</taxon>
        <taxon>Pseudomonadati</taxon>
        <taxon>Bacteroidota</taxon>
        <taxon>Chitinophagia</taxon>
        <taxon>Chitinophagales</taxon>
        <taxon>Chitinophagaceae</taxon>
        <taxon>Flavihumibacter</taxon>
    </lineage>
</organism>
<keyword evidence="3" id="KW-1185">Reference proteome</keyword>